<protein>
    <recommendedName>
        <fullName evidence="11">Oligopeptide transport system permease protein OppC</fullName>
    </recommendedName>
</protein>
<sequence length="752" mass="82891">MPITIRLVIFATIFAIIVGIALGIVTALRQYSRFDYSMTFFAFLLFSLPIFWVAVLLKQYLAIQFNTFLSDPQITTSWKIGIGLVGSIFWASLLGSKRGDFWKVFAIVFVATFAFLTFVDEANWLTDPALGPVLIGLLAVGIAFGITYLSTGFGNKAALYASLTMAPLTVISYFLVSSSLNSSSSIPQLLRYALITIVVAVAVALGFARIDRGPVVRTTVITALLSGHLIIVDKFMQTWKPYMEEGAVSFRPIPTLGQAKELLTPNEFWISTLDILVHLFLPTIALTLISFAGYIRYSRGTLLEVLNQDYIRTARAKGLNERTVIMRHAFRNTLIPLTTIMVVDFAGIVGGAIITERVFGWYGMGTLFNRAITSQDLNLLMGVFFITATLAVMAKRKSKEAALEELTIESGENAIANKEVEGLTQWQIIRRRFFKHKAAVASLIFLTFIIVFVFSAVDANFGPIKTKGWWKWSPDDLPELRFGDCPNDTIGCPTISLVPKFLGGEGIGLGEHPFGQDDIGRDYFSLVMKGTQRSIQVMFIIGFFAAIIGTVVGAVAGYYRGIVDNVLMRFTDFIITIPAVIVGSVIGAKFGNLGAIILAVYLGLFAWTGLSRLVRGEFLTLREREFVDAARVAGASTRRIIFKHILPNAVGVIIVSVTLLLSGAILLETALSYLGFGVVPPDVSLGLLINQYQDAFTTRPFLFWYPGFFIVSIALSINFIGDGLRDAFDPRQKRKITKKEKQNARAIARNQA</sequence>
<feature type="transmembrane region" description="Helical" evidence="12">
    <location>
        <begin position="40"/>
        <end position="57"/>
    </location>
</feature>
<evidence type="ECO:0000256" key="12">
    <source>
        <dbReference type="RuleBase" id="RU363032"/>
    </source>
</evidence>
<dbReference type="Proteomes" id="UP000740727">
    <property type="component" value="Unassembled WGS sequence"/>
</dbReference>
<feature type="transmembrane region" description="Helical" evidence="12">
    <location>
        <begin position="701"/>
        <end position="721"/>
    </location>
</feature>
<feature type="domain" description="ABC transmembrane type-1" evidence="13">
    <location>
        <begin position="1"/>
        <end position="396"/>
    </location>
</feature>
<dbReference type="InterPro" id="IPR025966">
    <property type="entry name" value="OppC_N"/>
</dbReference>
<name>A0A965LL45_9PROT</name>
<keyword evidence="4" id="KW-0997">Cell inner membrane</keyword>
<gene>
    <name evidence="14" type="ORF">EBT44_04470</name>
</gene>
<feature type="transmembrane region" description="Helical" evidence="12">
    <location>
        <begin position="645"/>
        <end position="665"/>
    </location>
</feature>
<evidence type="ECO:0000256" key="2">
    <source>
        <dbReference type="ARBA" id="ARBA00022448"/>
    </source>
</evidence>
<feature type="transmembrane region" description="Helical" evidence="12">
    <location>
        <begin position="593"/>
        <end position="614"/>
    </location>
</feature>
<keyword evidence="5 12" id="KW-0812">Transmembrane</keyword>
<feature type="transmembrane region" description="Helical" evidence="12">
    <location>
        <begin position="275"/>
        <end position="295"/>
    </location>
</feature>
<organism evidence="14 15">
    <name type="scientific">Candidatus Fonsibacter lacus</name>
    <dbReference type="NCBI Taxonomy" id="2576439"/>
    <lineage>
        <taxon>Bacteria</taxon>
        <taxon>Pseudomonadati</taxon>
        <taxon>Pseudomonadota</taxon>
        <taxon>Alphaproteobacteria</taxon>
        <taxon>Candidatus Pelagibacterales</taxon>
        <taxon>Candidatus Pelagibacterales incertae sedis</taxon>
        <taxon>Candidatus Fonsibacter</taxon>
    </lineage>
</organism>
<feature type="transmembrane region" description="Helical" evidence="12">
    <location>
        <begin position="77"/>
        <end position="94"/>
    </location>
</feature>
<feature type="transmembrane region" description="Helical" evidence="12">
    <location>
        <begin position="131"/>
        <end position="150"/>
    </location>
</feature>
<dbReference type="Pfam" id="PF00528">
    <property type="entry name" value="BPD_transp_1"/>
    <property type="match status" value="2"/>
</dbReference>
<comment type="similarity">
    <text evidence="10">Belongs to the binding-protein-dependent transport system permease family. OppBC subfamily.</text>
</comment>
<dbReference type="InterPro" id="IPR000515">
    <property type="entry name" value="MetI-like"/>
</dbReference>
<keyword evidence="2 12" id="KW-0813">Transport</keyword>
<accession>A0A965LL45</accession>
<keyword evidence="3" id="KW-1003">Cell membrane</keyword>
<evidence type="ECO:0000256" key="10">
    <source>
        <dbReference type="ARBA" id="ARBA00024202"/>
    </source>
</evidence>
<evidence type="ECO:0000313" key="14">
    <source>
        <dbReference type="EMBL" id="NBR94074.1"/>
    </source>
</evidence>
<dbReference type="GO" id="GO:0055085">
    <property type="term" value="P:transmembrane transport"/>
    <property type="evidence" value="ECO:0007669"/>
    <property type="project" value="InterPro"/>
</dbReference>
<dbReference type="Pfam" id="PF12911">
    <property type="entry name" value="OppC_N"/>
    <property type="match status" value="1"/>
</dbReference>
<feature type="transmembrane region" description="Helical" evidence="12">
    <location>
        <begin position="566"/>
        <end position="587"/>
    </location>
</feature>
<feature type="transmembrane region" description="Helical" evidence="12">
    <location>
        <begin position="157"/>
        <end position="177"/>
    </location>
</feature>
<dbReference type="CDD" id="cd06261">
    <property type="entry name" value="TM_PBP2"/>
    <property type="match status" value="2"/>
</dbReference>
<dbReference type="GO" id="GO:0015031">
    <property type="term" value="P:protein transport"/>
    <property type="evidence" value="ECO:0007669"/>
    <property type="project" value="UniProtKB-KW"/>
</dbReference>
<reference evidence="14" key="1">
    <citation type="submission" date="2018-10" db="EMBL/GenBank/DDBJ databases">
        <title>Iterative Subtractive Binning of Freshwater Chronoseries Metagenomes Recovers Nearly Complete Genomes from over Four Hundred Novel Species.</title>
        <authorList>
            <person name="Rodriguez-R L.M."/>
            <person name="Tsementzi D."/>
            <person name="Luo C."/>
            <person name="Konstantinidis K.T."/>
        </authorList>
    </citation>
    <scope>NUCLEOTIDE SEQUENCE</scope>
    <source>
        <strain evidence="14">WB5_2A_028</strain>
    </source>
</reference>
<evidence type="ECO:0000256" key="3">
    <source>
        <dbReference type="ARBA" id="ARBA00022475"/>
    </source>
</evidence>
<dbReference type="AlphaFoldDB" id="A0A965LL45"/>
<evidence type="ECO:0000256" key="1">
    <source>
        <dbReference type="ARBA" id="ARBA00004429"/>
    </source>
</evidence>
<evidence type="ECO:0000256" key="9">
    <source>
        <dbReference type="ARBA" id="ARBA00023136"/>
    </source>
</evidence>
<feature type="domain" description="ABC transmembrane type-1" evidence="13">
    <location>
        <begin position="535"/>
        <end position="721"/>
    </location>
</feature>
<keyword evidence="8 12" id="KW-1133">Transmembrane helix</keyword>
<evidence type="ECO:0000256" key="7">
    <source>
        <dbReference type="ARBA" id="ARBA00022927"/>
    </source>
</evidence>
<dbReference type="SUPFAM" id="SSF161098">
    <property type="entry name" value="MetI-like"/>
    <property type="match status" value="2"/>
</dbReference>
<dbReference type="EMBL" id="RFXN01000053">
    <property type="protein sequence ID" value="NBR94074.1"/>
    <property type="molecule type" value="Genomic_DNA"/>
</dbReference>
<evidence type="ECO:0000259" key="13">
    <source>
        <dbReference type="PROSITE" id="PS50928"/>
    </source>
</evidence>
<feature type="transmembrane region" description="Helical" evidence="12">
    <location>
        <begin position="6"/>
        <end position="28"/>
    </location>
</feature>
<evidence type="ECO:0000256" key="4">
    <source>
        <dbReference type="ARBA" id="ARBA00022519"/>
    </source>
</evidence>
<proteinExistence type="inferred from homology"/>
<keyword evidence="6" id="KW-0571">Peptide transport</keyword>
<dbReference type="Gene3D" id="1.10.3720.10">
    <property type="entry name" value="MetI-like"/>
    <property type="match status" value="2"/>
</dbReference>
<dbReference type="PANTHER" id="PTHR43386">
    <property type="entry name" value="OLIGOPEPTIDE TRANSPORT SYSTEM PERMEASE PROTEIN APPC"/>
    <property type="match status" value="1"/>
</dbReference>
<evidence type="ECO:0000256" key="8">
    <source>
        <dbReference type="ARBA" id="ARBA00022989"/>
    </source>
</evidence>
<feature type="transmembrane region" description="Helical" evidence="12">
    <location>
        <begin position="438"/>
        <end position="457"/>
    </location>
</feature>
<feature type="transmembrane region" description="Helical" evidence="12">
    <location>
        <begin position="189"/>
        <end position="208"/>
    </location>
</feature>
<feature type="transmembrane region" description="Helical" evidence="12">
    <location>
        <begin position="101"/>
        <end position="119"/>
    </location>
</feature>
<evidence type="ECO:0000256" key="6">
    <source>
        <dbReference type="ARBA" id="ARBA00022856"/>
    </source>
</evidence>
<keyword evidence="9 12" id="KW-0472">Membrane</keyword>
<dbReference type="PROSITE" id="PS50928">
    <property type="entry name" value="ABC_TM1"/>
    <property type="match status" value="2"/>
</dbReference>
<dbReference type="GO" id="GO:0005886">
    <property type="term" value="C:plasma membrane"/>
    <property type="evidence" value="ECO:0007669"/>
    <property type="project" value="UniProtKB-SubCell"/>
</dbReference>
<dbReference type="InterPro" id="IPR035906">
    <property type="entry name" value="MetI-like_sf"/>
</dbReference>
<evidence type="ECO:0000256" key="11">
    <source>
        <dbReference type="ARBA" id="ARBA00072251"/>
    </source>
</evidence>
<feature type="transmembrane region" description="Helical" evidence="12">
    <location>
        <begin position="535"/>
        <end position="559"/>
    </location>
</feature>
<feature type="transmembrane region" description="Helical" evidence="12">
    <location>
        <begin position="334"/>
        <end position="354"/>
    </location>
</feature>
<feature type="transmembrane region" description="Helical" evidence="12">
    <location>
        <begin position="377"/>
        <end position="394"/>
    </location>
</feature>
<evidence type="ECO:0000256" key="5">
    <source>
        <dbReference type="ARBA" id="ARBA00022692"/>
    </source>
</evidence>
<dbReference type="GO" id="GO:0015833">
    <property type="term" value="P:peptide transport"/>
    <property type="evidence" value="ECO:0007669"/>
    <property type="project" value="UniProtKB-KW"/>
</dbReference>
<comment type="caution">
    <text evidence="14">The sequence shown here is derived from an EMBL/GenBank/DDBJ whole genome shotgun (WGS) entry which is preliminary data.</text>
</comment>
<dbReference type="InterPro" id="IPR050366">
    <property type="entry name" value="BP-dependent_transpt_permease"/>
</dbReference>
<dbReference type="PANTHER" id="PTHR43386:SF2">
    <property type="entry name" value="OLIGOPEPTIDE TRANSPORT SYSTEM PERMEASE PROTEIN OPPC"/>
    <property type="match status" value="1"/>
</dbReference>
<comment type="subcellular location">
    <subcellularLocation>
        <location evidence="1">Cell inner membrane</location>
        <topology evidence="1">Multi-pass membrane protein</topology>
    </subcellularLocation>
    <subcellularLocation>
        <location evidence="12">Cell membrane</location>
        <topology evidence="12">Multi-pass membrane protein</topology>
    </subcellularLocation>
</comment>
<keyword evidence="7" id="KW-0653">Protein transport</keyword>
<feature type="transmembrane region" description="Helical" evidence="12">
    <location>
        <begin position="215"/>
        <end position="232"/>
    </location>
</feature>
<evidence type="ECO:0000313" key="15">
    <source>
        <dbReference type="Proteomes" id="UP000740727"/>
    </source>
</evidence>